<proteinExistence type="predicted"/>
<accession>A0A3N4I1Y9</accession>
<protein>
    <submittedName>
        <fullName evidence="1">Uncharacterized protein</fullName>
    </submittedName>
</protein>
<dbReference type="AlphaFoldDB" id="A0A3N4I1Y9"/>
<dbReference type="Proteomes" id="UP000275078">
    <property type="component" value="Unassembled WGS sequence"/>
</dbReference>
<evidence type="ECO:0000313" key="1">
    <source>
        <dbReference type="EMBL" id="RPA79457.1"/>
    </source>
</evidence>
<gene>
    <name evidence="1" type="ORF">BJ508DRAFT_363184</name>
</gene>
<reference evidence="1 2" key="1">
    <citation type="journal article" date="2018" name="Nat. Ecol. Evol.">
        <title>Pezizomycetes genomes reveal the molecular basis of ectomycorrhizal truffle lifestyle.</title>
        <authorList>
            <person name="Murat C."/>
            <person name="Payen T."/>
            <person name="Noel B."/>
            <person name="Kuo A."/>
            <person name="Morin E."/>
            <person name="Chen J."/>
            <person name="Kohler A."/>
            <person name="Krizsan K."/>
            <person name="Balestrini R."/>
            <person name="Da Silva C."/>
            <person name="Montanini B."/>
            <person name="Hainaut M."/>
            <person name="Levati E."/>
            <person name="Barry K.W."/>
            <person name="Belfiori B."/>
            <person name="Cichocki N."/>
            <person name="Clum A."/>
            <person name="Dockter R.B."/>
            <person name="Fauchery L."/>
            <person name="Guy J."/>
            <person name="Iotti M."/>
            <person name="Le Tacon F."/>
            <person name="Lindquist E.A."/>
            <person name="Lipzen A."/>
            <person name="Malagnac F."/>
            <person name="Mello A."/>
            <person name="Molinier V."/>
            <person name="Miyauchi S."/>
            <person name="Poulain J."/>
            <person name="Riccioni C."/>
            <person name="Rubini A."/>
            <person name="Sitrit Y."/>
            <person name="Splivallo R."/>
            <person name="Traeger S."/>
            <person name="Wang M."/>
            <person name="Zifcakova L."/>
            <person name="Wipf D."/>
            <person name="Zambonelli A."/>
            <person name="Paolocci F."/>
            <person name="Nowrousian M."/>
            <person name="Ottonello S."/>
            <person name="Baldrian P."/>
            <person name="Spatafora J.W."/>
            <person name="Henrissat B."/>
            <person name="Nagy L.G."/>
            <person name="Aury J.M."/>
            <person name="Wincker P."/>
            <person name="Grigoriev I.V."/>
            <person name="Bonfante P."/>
            <person name="Martin F.M."/>
        </authorList>
    </citation>
    <scope>NUCLEOTIDE SEQUENCE [LARGE SCALE GENOMIC DNA]</scope>
    <source>
        <strain evidence="1 2">RN42</strain>
    </source>
</reference>
<evidence type="ECO:0000313" key="2">
    <source>
        <dbReference type="Proteomes" id="UP000275078"/>
    </source>
</evidence>
<sequence length="187" mass="21641">MSSEPNISGTTPAFVLGEDLDIEYRISFDPDRSKYASPSMKLSPISPVKPLKLELGPFPEPVKTRCHNRHGLHWDSERVPVDEYDKFVKKGRIRKLWDGQTKPLEPGFIVCIKSGNAIFWYCNTSWRWDKRPTGDEYLKADGAIEGVCGSRIVGSISVPRYEWIYGRAQHWGEDYWCDWDLRCERNL</sequence>
<keyword evidence="2" id="KW-1185">Reference proteome</keyword>
<organism evidence="1 2">
    <name type="scientific">Ascobolus immersus RN42</name>
    <dbReference type="NCBI Taxonomy" id="1160509"/>
    <lineage>
        <taxon>Eukaryota</taxon>
        <taxon>Fungi</taxon>
        <taxon>Dikarya</taxon>
        <taxon>Ascomycota</taxon>
        <taxon>Pezizomycotina</taxon>
        <taxon>Pezizomycetes</taxon>
        <taxon>Pezizales</taxon>
        <taxon>Ascobolaceae</taxon>
        <taxon>Ascobolus</taxon>
    </lineage>
</organism>
<name>A0A3N4I1Y9_ASCIM</name>
<dbReference type="EMBL" id="ML119699">
    <property type="protein sequence ID" value="RPA79457.1"/>
    <property type="molecule type" value="Genomic_DNA"/>
</dbReference>